<dbReference type="EMBL" id="PYMJ01000007">
    <property type="protein sequence ID" value="PSU49098.1"/>
    <property type="molecule type" value="Genomic_DNA"/>
</dbReference>
<dbReference type="GO" id="GO:0015293">
    <property type="term" value="F:symporter activity"/>
    <property type="evidence" value="ECO:0007669"/>
    <property type="project" value="UniProtKB-KW"/>
</dbReference>
<dbReference type="PRINTS" id="PR00173">
    <property type="entry name" value="EDTRNSPORT"/>
</dbReference>
<sequence length="394" mass="41414">MNLIVKLLCGILIGILMGMFAPDVLIQGLITVKYLVSQLIKFTIPLLILFYVTSGIASLPKNSGKLLSKTVGLAYMSTLAAGIFAFLVAKSLFPVLLDGAGQLPEAKAALAPFLALQIPPLMNIMTALTIAFMFGLGISTTGADQLKKVSDQGRDIIELFLNKVLIPALPFYIAGVFADMTVKGTVFATLQTFSLVLLAVVVMHWVWLTFQFVTTGIVIQQSPLKILRTMMPAYFTAVGTMSSAATVPVTLQQTKRNGVSNSIANFVVPLCANIHMSGSVISIASVAVAVILMTGGSVPSLLEALPFIAMLGITMVAAPGAPGGAVMASVGLLGSMLGFTEEMIALQIVLHLAQDSFGTACNVTGDGVIALLIDKMSGETQEAEEGLELVEETI</sequence>
<dbReference type="OrthoDB" id="9768885at2"/>
<feature type="transmembrane region" description="Helical" evidence="6">
    <location>
        <begin position="42"/>
        <end position="60"/>
    </location>
</feature>
<dbReference type="RefSeq" id="WP_107242378.1">
    <property type="nucleotide sequence ID" value="NZ_PYMJ01000007.1"/>
</dbReference>
<evidence type="ECO:0000256" key="4">
    <source>
        <dbReference type="ARBA" id="ARBA00022989"/>
    </source>
</evidence>
<feature type="transmembrane region" description="Helical" evidence="6">
    <location>
        <begin position="113"/>
        <end position="138"/>
    </location>
</feature>
<evidence type="ECO:0000256" key="3">
    <source>
        <dbReference type="ARBA" id="ARBA00022692"/>
    </source>
</evidence>
<evidence type="ECO:0000256" key="6">
    <source>
        <dbReference type="SAM" id="Phobius"/>
    </source>
</evidence>
<comment type="subcellular location">
    <subcellularLocation>
        <location evidence="1">Membrane</location>
        <topology evidence="1">Multi-pass membrane protein</topology>
    </subcellularLocation>
</comment>
<dbReference type="Proteomes" id="UP000240987">
    <property type="component" value="Unassembled WGS sequence"/>
</dbReference>
<feature type="transmembrane region" description="Helical" evidence="6">
    <location>
        <begin position="7"/>
        <end position="30"/>
    </location>
</feature>
<gene>
    <name evidence="7" type="ORF">C9J12_08865</name>
</gene>
<evidence type="ECO:0000313" key="7">
    <source>
        <dbReference type="EMBL" id="PSU49098.1"/>
    </source>
</evidence>
<name>A0A2T3JJH9_9GAMM</name>
<proteinExistence type="predicted"/>
<dbReference type="InterPro" id="IPR001991">
    <property type="entry name" value="Na-dicarboxylate_symporter"/>
</dbReference>
<feature type="transmembrane region" description="Helical" evidence="6">
    <location>
        <begin position="190"/>
        <end position="219"/>
    </location>
</feature>
<evidence type="ECO:0000313" key="8">
    <source>
        <dbReference type="Proteomes" id="UP000240987"/>
    </source>
</evidence>
<feature type="transmembrane region" description="Helical" evidence="6">
    <location>
        <begin position="304"/>
        <end position="333"/>
    </location>
</feature>
<accession>A0A2T3JJH9</accession>
<dbReference type="GO" id="GO:0005886">
    <property type="term" value="C:plasma membrane"/>
    <property type="evidence" value="ECO:0007669"/>
    <property type="project" value="UniProtKB-SubCell"/>
</dbReference>
<feature type="transmembrane region" description="Helical" evidence="6">
    <location>
        <begin position="72"/>
        <end position="93"/>
    </location>
</feature>
<dbReference type="Pfam" id="PF00375">
    <property type="entry name" value="SDF"/>
    <property type="match status" value="1"/>
</dbReference>
<dbReference type="PANTHER" id="PTHR42865">
    <property type="entry name" value="PROTON/GLUTAMATE-ASPARTATE SYMPORTER"/>
    <property type="match status" value="1"/>
</dbReference>
<keyword evidence="3 6" id="KW-0812">Transmembrane</keyword>
<evidence type="ECO:0000256" key="2">
    <source>
        <dbReference type="ARBA" id="ARBA00022448"/>
    </source>
</evidence>
<protein>
    <submittedName>
        <fullName evidence="7">Dicarboxylate/amino acid:cation symporter</fullName>
    </submittedName>
</protein>
<keyword evidence="8" id="KW-1185">Reference proteome</keyword>
<feature type="transmembrane region" description="Helical" evidence="6">
    <location>
        <begin position="263"/>
        <end position="292"/>
    </location>
</feature>
<comment type="caution">
    <text evidence="7">The sequence shown here is derived from an EMBL/GenBank/DDBJ whole genome shotgun (WGS) entry which is preliminary data.</text>
</comment>
<feature type="transmembrane region" description="Helical" evidence="6">
    <location>
        <begin position="159"/>
        <end position="178"/>
    </location>
</feature>
<dbReference type="Gene3D" id="1.10.3860.10">
    <property type="entry name" value="Sodium:dicarboxylate symporter"/>
    <property type="match status" value="1"/>
</dbReference>
<dbReference type="SUPFAM" id="SSF118215">
    <property type="entry name" value="Proton glutamate symport protein"/>
    <property type="match status" value="1"/>
</dbReference>
<keyword evidence="4 6" id="KW-1133">Transmembrane helix</keyword>
<dbReference type="InterPro" id="IPR036458">
    <property type="entry name" value="Na:dicarbo_symporter_sf"/>
</dbReference>
<dbReference type="AlphaFoldDB" id="A0A2T3JJH9"/>
<keyword evidence="5 6" id="KW-0472">Membrane</keyword>
<evidence type="ECO:0000256" key="1">
    <source>
        <dbReference type="ARBA" id="ARBA00004141"/>
    </source>
</evidence>
<dbReference type="PANTHER" id="PTHR42865:SF8">
    <property type="entry name" value="SERINE_THREONINE TRANSPORTER SSTT"/>
    <property type="match status" value="1"/>
</dbReference>
<reference evidence="7 8" key="1">
    <citation type="submission" date="2018-01" db="EMBL/GenBank/DDBJ databases">
        <title>Whole genome sequencing of Histamine producing bacteria.</title>
        <authorList>
            <person name="Butler K."/>
        </authorList>
    </citation>
    <scope>NUCLEOTIDE SEQUENCE [LARGE SCALE GENOMIC DNA]</scope>
    <source>
        <strain evidence="7 8">JCM 12947</strain>
    </source>
</reference>
<evidence type="ECO:0000256" key="5">
    <source>
        <dbReference type="ARBA" id="ARBA00023136"/>
    </source>
</evidence>
<keyword evidence="2" id="KW-0813">Transport</keyword>
<organism evidence="7 8">
    <name type="scientific">Photobacterium frigidiphilum</name>
    <dbReference type="NCBI Taxonomy" id="264736"/>
    <lineage>
        <taxon>Bacteria</taxon>
        <taxon>Pseudomonadati</taxon>
        <taxon>Pseudomonadota</taxon>
        <taxon>Gammaproteobacteria</taxon>
        <taxon>Vibrionales</taxon>
        <taxon>Vibrionaceae</taxon>
        <taxon>Photobacterium</taxon>
    </lineage>
</organism>